<reference evidence="2 3" key="1">
    <citation type="submission" date="2015-09" db="EMBL/GenBank/DDBJ databases">
        <title>Sorangium comparison.</title>
        <authorList>
            <person name="Zaburannyi N."/>
            <person name="Bunk B."/>
            <person name="Overmann J."/>
            <person name="Mueller R."/>
        </authorList>
    </citation>
    <scope>NUCLEOTIDE SEQUENCE [LARGE SCALE GENOMIC DNA]</scope>
    <source>
        <strain evidence="2 3">So ce836</strain>
    </source>
</reference>
<dbReference type="InterPro" id="IPR029044">
    <property type="entry name" value="Nucleotide-diphossugar_trans"/>
</dbReference>
<dbReference type="AlphaFoldDB" id="A0A4P2QUV1"/>
<protein>
    <recommendedName>
        <fullName evidence="1">Glycosyltransferase 2-like domain-containing protein</fullName>
    </recommendedName>
</protein>
<organism evidence="2 3">
    <name type="scientific">Sorangium cellulosum</name>
    <name type="common">Polyangium cellulosum</name>
    <dbReference type="NCBI Taxonomy" id="56"/>
    <lineage>
        <taxon>Bacteria</taxon>
        <taxon>Pseudomonadati</taxon>
        <taxon>Myxococcota</taxon>
        <taxon>Polyangia</taxon>
        <taxon>Polyangiales</taxon>
        <taxon>Polyangiaceae</taxon>
        <taxon>Sorangium</taxon>
    </lineage>
</organism>
<accession>A0A4P2QUV1</accession>
<sequence>MAPACVALLTFSVDRPRLLAEAIRSVLAQRDAPPIRQIVFSERTAELRADAALDGLKDRVQWVPLETRAYEGHSSPRMAALRQLALGYVQETYVGFLDDDNTLAPEHIANLVRMIENQNLSAAHSWRELSHPDGTPFDGSFYPWHADPAVARDLHAWCVENGVMIPGSAVVRDGVREGDDPRNVATVDMNEWLFETEALRAIGFETAFTDLEVANQVGEDDKLLRRVRRAGLRFACSEMPTVRYRLGGVSNKRRTDAPEGAR</sequence>
<dbReference type="Proteomes" id="UP000295497">
    <property type="component" value="Chromosome"/>
</dbReference>
<dbReference type="Gene3D" id="3.90.550.10">
    <property type="entry name" value="Spore Coat Polysaccharide Biosynthesis Protein SpsA, Chain A"/>
    <property type="match status" value="1"/>
</dbReference>
<dbReference type="Pfam" id="PF00535">
    <property type="entry name" value="Glycos_transf_2"/>
    <property type="match status" value="1"/>
</dbReference>
<dbReference type="RefSeq" id="WP_129577424.1">
    <property type="nucleotide sequence ID" value="NZ_CP012672.1"/>
</dbReference>
<proteinExistence type="predicted"/>
<gene>
    <name evidence="2" type="ORF">SOCE836_063480</name>
</gene>
<evidence type="ECO:0000313" key="2">
    <source>
        <dbReference type="EMBL" id="AUX34179.1"/>
    </source>
</evidence>
<evidence type="ECO:0000259" key="1">
    <source>
        <dbReference type="Pfam" id="PF00535"/>
    </source>
</evidence>
<name>A0A4P2QUV1_SORCE</name>
<dbReference type="InterPro" id="IPR001173">
    <property type="entry name" value="Glyco_trans_2-like"/>
</dbReference>
<dbReference type="CDD" id="cd00761">
    <property type="entry name" value="Glyco_tranf_GTA_type"/>
    <property type="match status" value="1"/>
</dbReference>
<feature type="domain" description="Glycosyltransferase 2-like" evidence="1">
    <location>
        <begin position="16"/>
        <end position="130"/>
    </location>
</feature>
<dbReference type="EMBL" id="CP012672">
    <property type="protein sequence ID" value="AUX34179.1"/>
    <property type="molecule type" value="Genomic_DNA"/>
</dbReference>
<dbReference type="SUPFAM" id="SSF53448">
    <property type="entry name" value="Nucleotide-diphospho-sugar transferases"/>
    <property type="match status" value="1"/>
</dbReference>
<evidence type="ECO:0000313" key="3">
    <source>
        <dbReference type="Proteomes" id="UP000295497"/>
    </source>
</evidence>